<dbReference type="EMBL" id="CADCTV010000778">
    <property type="protein sequence ID" value="CAA9360627.1"/>
    <property type="molecule type" value="Genomic_DNA"/>
</dbReference>
<name>A0A6J4MIS5_9BACT</name>
<proteinExistence type="predicted"/>
<accession>A0A6J4MIS5</accession>
<sequence>ALHGKTPRRTSRAGGSGMERCAGGADAAYQGTVRATCFRQAKWLLQRTL</sequence>
<reference evidence="1" key="1">
    <citation type="submission" date="2020-02" db="EMBL/GenBank/DDBJ databases">
        <authorList>
            <person name="Meier V. D."/>
        </authorList>
    </citation>
    <scope>NUCLEOTIDE SEQUENCE</scope>
    <source>
        <strain evidence="1">AVDCRST_MAG89</strain>
    </source>
</reference>
<feature type="non-terminal residue" evidence="1">
    <location>
        <position position="1"/>
    </location>
</feature>
<dbReference type="AlphaFoldDB" id="A0A6J4MIS5"/>
<gene>
    <name evidence="1" type="ORF">AVDCRST_MAG89-3719</name>
</gene>
<feature type="non-terminal residue" evidence="1">
    <location>
        <position position="49"/>
    </location>
</feature>
<evidence type="ECO:0000313" key="1">
    <source>
        <dbReference type="EMBL" id="CAA9360627.1"/>
    </source>
</evidence>
<protein>
    <submittedName>
        <fullName evidence="1">Uncharacterized protein</fullName>
    </submittedName>
</protein>
<organism evidence="1">
    <name type="scientific">uncultured Gemmatimonadota bacterium</name>
    <dbReference type="NCBI Taxonomy" id="203437"/>
    <lineage>
        <taxon>Bacteria</taxon>
        <taxon>Pseudomonadati</taxon>
        <taxon>Gemmatimonadota</taxon>
        <taxon>environmental samples</taxon>
    </lineage>
</organism>